<evidence type="ECO:0000313" key="1">
    <source>
        <dbReference type="EMBL" id="SMC06771.1"/>
    </source>
</evidence>
<organism evidence="1 2">
    <name type="scientific">Sulfobacillus thermosulfidooxidans (strain DSM 9293 / VKM B-1269 / AT-1)</name>
    <dbReference type="NCBI Taxonomy" id="929705"/>
    <lineage>
        <taxon>Bacteria</taxon>
        <taxon>Bacillati</taxon>
        <taxon>Bacillota</taxon>
        <taxon>Clostridia</taxon>
        <taxon>Eubacteriales</taxon>
        <taxon>Clostridiales Family XVII. Incertae Sedis</taxon>
        <taxon>Sulfobacillus</taxon>
    </lineage>
</organism>
<dbReference type="EMBL" id="FWWY01000001">
    <property type="protein sequence ID" value="SMC06771.1"/>
    <property type="molecule type" value="Genomic_DNA"/>
</dbReference>
<dbReference type="AlphaFoldDB" id="A0A1W1WKD8"/>
<reference evidence="2" key="1">
    <citation type="submission" date="2017-04" db="EMBL/GenBank/DDBJ databases">
        <authorList>
            <person name="Varghese N."/>
            <person name="Submissions S."/>
        </authorList>
    </citation>
    <scope>NUCLEOTIDE SEQUENCE [LARGE SCALE GENOMIC DNA]</scope>
    <source>
        <strain evidence="2">DSM 9293</strain>
    </source>
</reference>
<dbReference type="Proteomes" id="UP000192660">
    <property type="component" value="Unassembled WGS sequence"/>
</dbReference>
<evidence type="ECO:0000313" key="2">
    <source>
        <dbReference type="Proteomes" id="UP000192660"/>
    </source>
</evidence>
<keyword evidence="2" id="KW-1185">Reference proteome</keyword>
<accession>A0A1W1WKD8</accession>
<protein>
    <submittedName>
        <fullName evidence="1">Uncharacterized protein</fullName>
    </submittedName>
</protein>
<dbReference type="RefSeq" id="WP_020374055.1">
    <property type="nucleotide sequence ID" value="NZ_FWWY01000001.1"/>
</dbReference>
<proteinExistence type="predicted"/>
<name>A0A1W1WKD8_SULTA</name>
<sequence>MEHITINGQEWFSRPESSFKTYAAFIKARPLRINSTGNWSSYRQVSLYFAHAPQGLNDQAWWTWNVDVEQYLNLGIVFLGIAEIRSGHFSWSGNYPLFVRSKQLYSILAIADDHSYGVWGTPFGWWMGPLRGIPDSPDQASW</sequence>
<gene>
    <name evidence="1" type="ORF">SAMN00768000_3011</name>
</gene>